<comment type="caution">
    <text evidence="2">The sequence shown here is derived from an EMBL/GenBank/DDBJ whole genome shotgun (WGS) entry which is preliminary data.</text>
</comment>
<feature type="transmembrane region" description="Helical" evidence="1">
    <location>
        <begin position="55"/>
        <end position="77"/>
    </location>
</feature>
<keyword evidence="3" id="KW-1185">Reference proteome</keyword>
<feature type="transmembrane region" description="Helical" evidence="1">
    <location>
        <begin position="21"/>
        <end position="43"/>
    </location>
</feature>
<evidence type="ECO:0000313" key="2">
    <source>
        <dbReference type="EMBL" id="MBF4161067.1"/>
    </source>
</evidence>
<dbReference type="RefSeq" id="WP_194502336.1">
    <property type="nucleotide sequence ID" value="NZ_JADIVZ010000002.1"/>
</dbReference>
<proteinExistence type="predicted"/>
<dbReference type="Proteomes" id="UP000656804">
    <property type="component" value="Unassembled WGS sequence"/>
</dbReference>
<dbReference type="EMBL" id="JADIVZ010000002">
    <property type="protein sequence ID" value="MBF4161067.1"/>
    <property type="molecule type" value="Genomic_DNA"/>
</dbReference>
<organism evidence="2 3">
    <name type="scientific">Nocardioides acrostichi</name>
    <dbReference type="NCBI Taxonomy" id="2784339"/>
    <lineage>
        <taxon>Bacteria</taxon>
        <taxon>Bacillati</taxon>
        <taxon>Actinomycetota</taxon>
        <taxon>Actinomycetes</taxon>
        <taxon>Propionibacteriales</taxon>
        <taxon>Nocardioidaceae</taxon>
        <taxon>Nocardioides</taxon>
    </lineage>
</organism>
<accession>A0A930UWQ1</accession>
<gene>
    <name evidence="2" type="ORF">ISG29_05145</name>
</gene>
<keyword evidence="1" id="KW-0472">Membrane</keyword>
<sequence length="97" mass="10869">MTDSPSGDRSRPARPRVRRSGPWLLALLLLAPAVVVPLLVPIYDREGPTLWGFPFYFWFQFAFIIVAALLTTAAYRVTLLAERREREASASGKGGHR</sequence>
<evidence type="ECO:0000313" key="3">
    <source>
        <dbReference type="Proteomes" id="UP000656804"/>
    </source>
</evidence>
<reference evidence="2" key="1">
    <citation type="submission" date="2020-11" db="EMBL/GenBank/DDBJ databases">
        <title>Nocardioides sp. CBS4Y-1, whole genome shotgun sequence.</title>
        <authorList>
            <person name="Tuo L."/>
        </authorList>
    </citation>
    <scope>NUCLEOTIDE SEQUENCE</scope>
    <source>
        <strain evidence="2">CBS4Y-1</strain>
    </source>
</reference>
<keyword evidence="1" id="KW-0812">Transmembrane</keyword>
<evidence type="ECO:0000256" key="1">
    <source>
        <dbReference type="SAM" id="Phobius"/>
    </source>
</evidence>
<keyword evidence="1" id="KW-1133">Transmembrane helix</keyword>
<dbReference type="InterPro" id="IPR021741">
    <property type="entry name" value="DUF3311"/>
</dbReference>
<name>A0A930UWQ1_9ACTN</name>
<dbReference type="AlphaFoldDB" id="A0A930UWQ1"/>
<dbReference type="Pfam" id="PF11755">
    <property type="entry name" value="DUF3311"/>
    <property type="match status" value="1"/>
</dbReference>
<protein>
    <submittedName>
        <fullName evidence="2">DUF3311 domain-containing protein</fullName>
    </submittedName>
</protein>